<evidence type="ECO:0000313" key="1">
    <source>
        <dbReference type="EMBL" id="KAF9594543.1"/>
    </source>
</evidence>
<comment type="caution">
    <text evidence="1">The sequence shown here is derived from an EMBL/GenBank/DDBJ whole genome shotgun (WGS) entry which is preliminary data.</text>
</comment>
<dbReference type="PANTHER" id="PTHR44203:SF2">
    <property type="entry name" value="ETO1-LIKE PROTEIN 1"/>
    <property type="match status" value="1"/>
</dbReference>
<dbReference type="OrthoDB" id="1665045at2759"/>
<dbReference type="InterPro" id="IPR044631">
    <property type="entry name" value="ETO1-like"/>
</dbReference>
<gene>
    <name evidence="1" type="ORF">IFM89_033513</name>
</gene>
<evidence type="ECO:0000313" key="2">
    <source>
        <dbReference type="Proteomes" id="UP000631114"/>
    </source>
</evidence>
<sequence length="130" mass="15084">MRNIFLPEACKETQIHALNPQSWLQVERGKLTKSPPFSPSSIESLIKAPNHTVLPFYKHVDYVEVLAQIHEELESCPPHERSNLYLLQFQIFRGLEEVKPAIRRSLLLAWQKASTIHEKLFLGRLKVTRS</sequence>
<accession>A0A835HAE5</accession>
<dbReference type="EMBL" id="JADFTS010000008">
    <property type="protein sequence ID" value="KAF9594543.1"/>
    <property type="molecule type" value="Genomic_DNA"/>
</dbReference>
<proteinExistence type="predicted"/>
<reference evidence="1 2" key="1">
    <citation type="submission" date="2020-10" db="EMBL/GenBank/DDBJ databases">
        <title>The Coptis chinensis genome and diversification of protoberbering-type alkaloids.</title>
        <authorList>
            <person name="Wang B."/>
            <person name="Shu S."/>
            <person name="Song C."/>
            <person name="Liu Y."/>
        </authorList>
    </citation>
    <scope>NUCLEOTIDE SEQUENCE [LARGE SCALE GENOMIC DNA]</scope>
    <source>
        <strain evidence="1">HL-2020</strain>
        <tissue evidence="1">Leaf</tissue>
    </source>
</reference>
<organism evidence="1 2">
    <name type="scientific">Coptis chinensis</name>
    <dbReference type="NCBI Taxonomy" id="261450"/>
    <lineage>
        <taxon>Eukaryota</taxon>
        <taxon>Viridiplantae</taxon>
        <taxon>Streptophyta</taxon>
        <taxon>Embryophyta</taxon>
        <taxon>Tracheophyta</taxon>
        <taxon>Spermatophyta</taxon>
        <taxon>Magnoliopsida</taxon>
        <taxon>Ranunculales</taxon>
        <taxon>Ranunculaceae</taxon>
        <taxon>Coptidoideae</taxon>
        <taxon>Coptis</taxon>
    </lineage>
</organism>
<dbReference type="GO" id="GO:0010105">
    <property type="term" value="P:negative regulation of ethylene-activated signaling pathway"/>
    <property type="evidence" value="ECO:0007669"/>
    <property type="project" value="InterPro"/>
</dbReference>
<dbReference type="PANTHER" id="PTHR44203">
    <property type="entry name" value="ETO1-RELATED"/>
    <property type="match status" value="1"/>
</dbReference>
<dbReference type="AlphaFoldDB" id="A0A835HAE5"/>
<name>A0A835HAE5_9MAGN</name>
<protein>
    <submittedName>
        <fullName evidence="1">Uncharacterized protein</fullName>
    </submittedName>
</protein>
<dbReference type="Proteomes" id="UP000631114">
    <property type="component" value="Unassembled WGS sequence"/>
</dbReference>
<keyword evidence="2" id="KW-1185">Reference proteome</keyword>